<keyword evidence="1" id="KW-0175">Coiled coil</keyword>
<protein>
    <submittedName>
        <fullName evidence="2">Uncharacterized protein</fullName>
    </submittedName>
</protein>
<evidence type="ECO:0000313" key="3">
    <source>
        <dbReference type="Proteomes" id="UP001420932"/>
    </source>
</evidence>
<proteinExistence type="predicted"/>
<keyword evidence="3" id="KW-1185">Reference proteome</keyword>
<accession>A0AAP0KEC8</accession>
<organism evidence="2 3">
    <name type="scientific">Stephania yunnanensis</name>
    <dbReference type="NCBI Taxonomy" id="152371"/>
    <lineage>
        <taxon>Eukaryota</taxon>
        <taxon>Viridiplantae</taxon>
        <taxon>Streptophyta</taxon>
        <taxon>Embryophyta</taxon>
        <taxon>Tracheophyta</taxon>
        <taxon>Spermatophyta</taxon>
        <taxon>Magnoliopsida</taxon>
        <taxon>Ranunculales</taxon>
        <taxon>Menispermaceae</taxon>
        <taxon>Menispermoideae</taxon>
        <taxon>Cissampelideae</taxon>
        <taxon>Stephania</taxon>
    </lineage>
</organism>
<comment type="caution">
    <text evidence="2">The sequence shown here is derived from an EMBL/GenBank/DDBJ whole genome shotgun (WGS) entry which is preliminary data.</text>
</comment>
<evidence type="ECO:0000313" key="2">
    <source>
        <dbReference type="EMBL" id="KAK9150972.1"/>
    </source>
</evidence>
<dbReference type="Proteomes" id="UP001420932">
    <property type="component" value="Unassembled WGS sequence"/>
</dbReference>
<name>A0AAP0KEC8_9MAGN</name>
<gene>
    <name evidence="2" type="ORF">Syun_009281</name>
</gene>
<dbReference type="EMBL" id="JBBNAF010000004">
    <property type="protein sequence ID" value="KAK9150972.1"/>
    <property type="molecule type" value="Genomic_DNA"/>
</dbReference>
<evidence type="ECO:0000256" key="1">
    <source>
        <dbReference type="SAM" id="Coils"/>
    </source>
</evidence>
<sequence>MKASTDPNLFGWLVMEHGGPMRVPGSVLWNGISTGARPRNLNSDWWYEDVSTLSLPLYKRPISIMESRASSKTLLLWFPYFICEEIPARLNRRSNEGGRATAARENQCIKVGMDNMRNRVSKLEKECTNMRQEIEKLGRGKVEALGAMYRRSLASR</sequence>
<reference evidence="2 3" key="1">
    <citation type="submission" date="2024-01" db="EMBL/GenBank/DDBJ databases">
        <title>Genome assemblies of Stephania.</title>
        <authorList>
            <person name="Yang L."/>
        </authorList>
    </citation>
    <scope>NUCLEOTIDE SEQUENCE [LARGE SCALE GENOMIC DNA]</scope>
    <source>
        <strain evidence="2">YNDBR</strain>
        <tissue evidence="2">Leaf</tissue>
    </source>
</reference>
<dbReference type="AlphaFoldDB" id="A0AAP0KEC8"/>
<feature type="coiled-coil region" evidence="1">
    <location>
        <begin position="113"/>
        <end position="140"/>
    </location>
</feature>